<accession>A0ABW0IG12</accession>
<feature type="region of interest" description="Disordered" evidence="1">
    <location>
        <begin position="1"/>
        <end position="34"/>
    </location>
</feature>
<feature type="compositionally biased region" description="Polar residues" evidence="1">
    <location>
        <begin position="1"/>
        <end position="11"/>
    </location>
</feature>
<dbReference type="Proteomes" id="UP001596106">
    <property type="component" value="Unassembled WGS sequence"/>
</dbReference>
<reference evidence="3" key="1">
    <citation type="journal article" date="2019" name="Int. J. Syst. Evol. Microbiol.">
        <title>The Global Catalogue of Microorganisms (GCM) 10K type strain sequencing project: providing services to taxonomists for standard genome sequencing and annotation.</title>
        <authorList>
            <consortium name="The Broad Institute Genomics Platform"/>
            <consortium name="The Broad Institute Genome Sequencing Center for Infectious Disease"/>
            <person name="Wu L."/>
            <person name="Ma J."/>
        </authorList>
    </citation>
    <scope>NUCLEOTIDE SEQUENCE [LARGE SCALE GENOMIC DNA]</scope>
    <source>
        <strain evidence="3">CCUG 55250</strain>
    </source>
</reference>
<gene>
    <name evidence="2" type="ORF">ACFPMF_22985</name>
</gene>
<dbReference type="RefSeq" id="WP_379849493.1">
    <property type="nucleotide sequence ID" value="NZ_JBHSMA010000011.1"/>
</dbReference>
<feature type="compositionally biased region" description="Pro residues" evidence="1">
    <location>
        <begin position="25"/>
        <end position="34"/>
    </location>
</feature>
<comment type="caution">
    <text evidence="2">The sequence shown here is derived from an EMBL/GenBank/DDBJ whole genome shotgun (WGS) entry which is preliminary data.</text>
</comment>
<dbReference type="EMBL" id="JBHSMA010000011">
    <property type="protein sequence ID" value="MFC5412209.1"/>
    <property type="molecule type" value="Genomic_DNA"/>
</dbReference>
<evidence type="ECO:0000313" key="2">
    <source>
        <dbReference type="EMBL" id="MFC5412209.1"/>
    </source>
</evidence>
<sequence length="434" mass="48299">MCTTTRSQTTAPREKVRKISKPVATAPPGPPPGLFPPVHPVLDYNAITGSILAHDFEVLKAKNKYKRLPFSLIDYTGSEVFYLGNNDKKQTFVASMAKIGVLFAALWLRKTVRENARKSTATTLSAVLDELTANWSQEEKPFPDRFKKNVVPSKTWPPNLNDIFDGKRLPNGEWQLDFKADHDFKAPNRAASLLALDPFDKMPVKTEAQKKAKRAVVNPLGFRDRLELMIGWSDNIAAASCINALGYQFINGCLEKAGFYQRDETTGGGLWVSRNYDGIQDGSDFQGVSPQGGTAQIVGSCMWLAANLKLIDADASKDWLLMMDKPDYTDQADPIPSYTRSFIGDELDRTQHLTLKKLNSKIGIYYKVTVINGQEHYSDFHYSDVANIVQNDIGLVKYVIAICFSGLTDNPPQVLQDLAFELATIIESAHMPIN</sequence>
<keyword evidence="3" id="KW-1185">Reference proteome</keyword>
<protein>
    <submittedName>
        <fullName evidence="2">Uncharacterized protein</fullName>
    </submittedName>
</protein>
<name>A0ABW0IG12_9BACT</name>
<organism evidence="2 3">
    <name type="scientific">Larkinella bovis</name>
    <dbReference type="NCBI Taxonomy" id="683041"/>
    <lineage>
        <taxon>Bacteria</taxon>
        <taxon>Pseudomonadati</taxon>
        <taxon>Bacteroidota</taxon>
        <taxon>Cytophagia</taxon>
        <taxon>Cytophagales</taxon>
        <taxon>Spirosomataceae</taxon>
        <taxon>Larkinella</taxon>
    </lineage>
</organism>
<proteinExistence type="predicted"/>
<evidence type="ECO:0000256" key="1">
    <source>
        <dbReference type="SAM" id="MobiDB-lite"/>
    </source>
</evidence>
<dbReference type="InterPro" id="IPR012338">
    <property type="entry name" value="Beta-lactam/transpept-like"/>
</dbReference>
<dbReference type="SUPFAM" id="SSF56601">
    <property type="entry name" value="beta-lactamase/transpeptidase-like"/>
    <property type="match status" value="1"/>
</dbReference>
<evidence type="ECO:0000313" key="3">
    <source>
        <dbReference type="Proteomes" id="UP001596106"/>
    </source>
</evidence>